<dbReference type="Proteomes" id="UP000745577">
    <property type="component" value="Unassembled WGS sequence"/>
</dbReference>
<evidence type="ECO:0000313" key="6">
    <source>
        <dbReference type="Proteomes" id="UP000745577"/>
    </source>
</evidence>
<evidence type="ECO:0000256" key="2">
    <source>
        <dbReference type="ARBA" id="ARBA00022670"/>
    </source>
</evidence>
<dbReference type="InterPro" id="IPR012548">
    <property type="entry name" value="MATCAP"/>
</dbReference>
<sequence>MNLLKFITPLTLASEKEKFFASSHYNPQFQYYWQNEDVEYTTQGDKLNLMKSIKDQDIDSIHKYAKLHFQMDDWDYIDLANEILSRKPSELSERTTQQVKAEFEKGFNIFGLNEYSFQVVDKHGFSFRPNCHNKILEMSKYANFQFFSFESEAKHEISHILRYENGIYKNIPRSDDYLATEEGLATYLQDLVITDNHSKYQHSAEYMASRVGVKSSFRDVYDYFISLGFEAELAWQRTSRHKFGFVDTSKPGDILKPAMYFSHAQNIAKLDQEEILRLFVGKIAQNDLNKYKSYYGRFEKDILKNYFFNNE</sequence>
<evidence type="ECO:0000313" key="5">
    <source>
        <dbReference type="EMBL" id="MCA9379638.1"/>
    </source>
</evidence>
<reference evidence="5" key="2">
    <citation type="journal article" date="2021" name="Microbiome">
        <title>Successional dynamics and alternative stable states in a saline activated sludge microbial community over 9 years.</title>
        <authorList>
            <person name="Wang Y."/>
            <person name="Ye J."/>
            <person name="Ju F."/>
            <person name="Liu L."/>
            <person name="Boyd J.A."/>
            <person name="Deng Y."/>
            <person name="Parks D.H."/>
            <person name="Jiang X."/>
            <person name="Yin X."/>
            <person name="Woodcroft B.J."/>
            <person name="Tyson G.W."/>
            <person name="Hugenholtz P."/>
            <person name="Polz M.F."/>
            <person name="Zhang T."/>
        </authorList>
    </citation>
    <scope>NUCLEOTIDE SEQUENCE</scope>
    <source>
        <strain evidence="5">HKST-UBA15</strain>
    </source>
</reference>
<comment type="caution">
    <text evidence="5">The sequence shown here is derived from an EMBL/GenBank/DDBJ whole genome shotgun (WGS) entry which is preliminary data.</text>
</comment>
<keyword evidence="4" id="KW-0482">Metalloprotease</keyword>
<dbReference type="PANTHER" id="PTHR31817">
    <property type="match status" value="1"/>
</dbReference>
<dbReference type="EMBL" id="JAGQLL010000006">
    <property type="protein sequence ID" value="MCA9379638.1"/>
    <property type="molecule type" value="Genomic_DNA"/>
</dbReference>
<name>A0A955L004_9BACT</name>
<dbReference type="SMART" id="SM01154">
    <property type="entry name" value="DUF1704"/>
    <property type="match status" value="1"/>
</dbReference>
<evidence type="ECO:0000256" key="1">
    <source>
        <dbReference type="ARBA" id="ARBA00001947"/>
    </source>
</evidence>
<evidence type="ECO:0000256" key="4">
    <source>
        <dbReference type="ARBA" id="ARBA00023049"/>
    </source>
</evidence>
<keyword evidence="3" id="KW-0378">Hydrolase</keyword>
<proteinExistence type="predicted"/>
<dbReference type="GO" id="GO:0008237">
    <property type="term" value="F:metallopeptidase activity"/>
    <property type="evidence" value="ECO:0007669"/>
    <property type="project" value="UniProtKB-KW"/>
</dbReference>
<comment type="cofactor">
    <cofactor evidence="1">
        <name>Zn(2+)</name>
        <dbReference type="ChEBI" id="CHEBI:29105"/>
    </cofactor>
</comment>
<evidence type="ECO:0000256" key="3">
    <source>
        <dbReference type="ARBA" id="ARBA00022801"/>
    </source>
</evidence>
<organism evidence="5 6">
    <name type="scientific">Candidatus Dojkabacteria bacterium</name>
    <dbReference type="NCBI Taxonomy" id="2099670"/>
    <lineage>
        <taxon>Bacteria</taxon>
        <taxon>Candidatus Dojkabacteria</taxon>
    </lineage>
</organism>
<dbReference type="PANTHER" id="PTHR31817:SF0">
    <property type="entry name" value="CHROMOSOME UNDETERMINED SCAFFOLD_67, WHOLE GENOME SHOTGUN SEQUENCE"/>
    <property type="match status" value="1"/>
</dbReference>
<reference evidence="5" key="1">
    <citation type="submission" date="2020-04" db="EMBL/GenBank/DDBJ databases">
        <authorList>
            <person name="Zhang T."/>
        </authorList>
    </citation>
    <scope>NUCLEOTIDE SEQUENCE</scope>
    <source>
        <strain evidence="5">HKST-UBA15</strain>
    </source>
</reference>
<keyword evidence="2" id="KW-0645">Protease</keyword>
<accession>A0A955L004</accession>
<dbReference type="AlphaFoldDB" id="A0A955L004"/>
<dbReference type="GO" id="GO:0006508">
    <property type="term" value="P:proteolysis"/>
    <property type="evidence" value="ECO:0007669"/>
    <property type="project" value="UniProtKB-KW"/>
</dbReference>
<gene>
    <name evidence="5" type="ORF">KC675_00485</name>
</gene>
<protein>
    <submittedName>
        <fullName evidence="5">Uncharacterized protein</fullName>
    </submittedName>
</protein>